<dbReference type="OrthoDB" id="778454at2759"/>
<gene>
    <name evidence="1" type="ORF">G2W53_027393</name>
</gene>
<sequence>MRVQDQEVKFNVFKAMKLPENIEDCFQVKVLDKVVGFSIQDDELEYYPIDVGELSTYSYARTCDVDFVRCAKVLILMLAATFARVGLVQISTPSSFSF</sequence>
<protein>
    <submittedName>
        <fullName evidence="1">DNA-directed DNA polymerase</fullName>
    </submittedName>
</protein>
<evidence type="ECO:0000313" key="2">
    <source>
        <dbReference type="Proteomes" id="UP000634136"/>
    </source>
</evidence>
<comment type="caution">
    <text evidence="1">The sequence shown here is derived from an EMBL/GenBank/DDBJ whole genome shotgun (WGS) entry which is preliminary data.</text>
</comment>
<proteinExistence type="predicted"/>
<dbReference type="Proteomes" id="UP000634136">
    <property type="component" value="Unassembled WGS sequence"/>
</dbReference>
<dbReference type="EMBL" id="JAAIUW010000008">
    <property type="protein sequence ID" value="KAF7821938.1"/>
    <property type="molecule type" value="Genomic_DNA"/>
</dbReference>
<keyword evidence="1" id="KW-0239">DNA-directed DNA polymerase</keyword>
<organism evidence="1 2">
    <name type="scientific">Senna tora</name>
    <dbReference type="NCBI Taxonomy" id="362788"/>
    <lineage>
        <taxon>Eukaryota</taxon>
        <taxon>Viridiplantae</taxon>
        <taxon>Streptophyta</taxon>
        <taxon>Embryophyta</taxon>
        <taxon>Tracheophyta</taxon>
        <taxon>Spermatophyta</taxon>
        <taxon>Magnoliopsida</taxon>
        <taxon>eudicotyledons</taxon>
        <taxon>Gunneridae</taxon>
        <taxon>Pentapetalae</taxon>
        <taxon>rosids</taxon>
        <taxon>fabids</taxon>
        <taxon>Fabales</taxon>
        <taxon>Fabaceae</taxon>
        <taxon>Caesalpinioideae</taxon>
        <taxon>Cassia clade</taxon>
        <taxon>Senna</taxon>
    </lineage>
</organism>
<keyword evidence="1" id="KW-0548">Nucleotidyltransferase</keyword>
<evidence type="ECO:0000313" key="1">
    <source>
        <dbReference type="EMBL" id="KAF7821938.1"/>
    </source>
</evidence>
<accession>A0A834TGR9</accession>
<dbReference type="GO" id="GO:0003887">
    <property type="term" value="F:DNA-directed DNA polymerase activity"/>
    <property type="evidence" value="ECO:0007669"/>
    <property type="project" value="UniProtKB-KW"/>
</dbReference>
<dbReference type="AlphaFoldDB" id="A0A834TGR9"/>
<keyword evidence="2" id="KW-1185">Reference proteome</keyword>
<reference evidence="1" key="1">
    <citation type="submission" date="2020-09" db="EMBL/GenBank/DDBJ databases">
        <title>Genome-Enabled Discovery of Anthraquinone Biosynthesis in Senna tora.</title>
        <authorList>
            <person name="Kang S.-H."/>
            <person name="Pandey R.P."/>
            <person name="Lee C.-M."/>
            <person name="Sim J.-S."/>
            <person name="Jeong J.-T."/>
            <person name="Choi B.-S."/>
            <person name="Jung M."/>
            <person name="Ginzburg D."/>
            <person name="Zhao K."/>
            <person name="Won S.Y."/>
            <person name="Oh T.-J."/>
            <person name="Yu Y."/>
            <person name="Kim N.-H."/>
            <person name="Lee O.R."/>
            <person name="Lee T.-H."/>
            <person name="Bashyal P."/>
            <person name="Kim T.-S."/>
            <person name="Lee W.-H."/>
            <person name="Kawkins C."/>
            <person name="Kim C.-K."/>
            <person name="Kim J.S."/>
            <person name="Ahn B.O."/>
            <person name="Rhee S.Y."/>
            <person name="Sohng J.K."/>
        </authorList>
    </citation>
    <scope>NUCLEOTIDE SEQUENCE</scope>
    <source>
        <tissue evidence="1">Leaf</tissue>
    </source>
</reference>
<name>A0A834TGR9_9FABA</name>
<keyword evidence="1" id="KW-0808">Transferase</keyword>